<dbReference type="InterPro" id="IPR043504">
    <property type="entry name" value="Peptidase_S1_PA_chymotrypsin"/>
</dbReference>
<sequence length="377" mass="41314">MHKMDRLSIGVIFIVTFINCVCSQSCSSSTICMSIYECPPIFDTIKQQQTISPSQAEELRRLACTSGPGRYPYVCCPLANQETVTNAPAPNRSRPRPSNGLGNVLPKKGSCGVESFGEKVYGGRSTALDEFPWMALLEYSKPNGLVRSLSCGGVLINQRYVLTAAHCLVGEIERKIGQLVNVRLGEYDLSTTTDCILGDCADPVMNVGVEEVIPHPGYNDKNPNRTNDIGLVRLAEDVTYTDFVKPICLPSTIGTSRSDVMAPLQVAGWGRTLSSRQSNTKQKLAVPLFDQTACRQKFATANTFIDDSQLCAGGNYIEDTCDGDSGGKFWPLMKFTENYWVVEGIVSFGRSCGLEGWPGVYTRVSSFEDWIKSTMKP</sequence>
<dbReference type="InterPro" id="IPR009003">
    <property type="entry name" value="Peptidase_S1_PA"/>
</dbReference>
<dbReference type="PANTHER" id="PTHR24256">
    <property type="entry name" value="TRYPTASE-RELATED"/>
    <property type="match status" value="1"/>
</dbReference>
<keyword evidence="9" id="KW-0325">Glycoprotein</keyword>
<dbReference type="InterPro" id="IPR038565">
    <property type="entry name" value="CLIP_sf"/>
</dbReference>
<feature type="region of interest" description="Disordered" evidence="12">
    <location>
        <begin position="86"/>
        <end position="106"/>
    </location>
</feature>
<comment type="caution">
    <text evidence="15">The sequence shown here is derived from an EMBL/GenBank/DDBJ whole genome shotgun (WGS) entry which is preliminary data.</text>
</comment>
<comment type="similarity">
    <text evidence="10 11">Belongs to the peptidase S1 family. CLIP subfamily.</text>
</comment>
<feature type="signal peptide" evidence="11">
    <location>
        <begin position="1"/>
        <end position="23"/>
    </location>
</feature>
<dbReference type="SUPFAM" id="SSF50494">
    <property type="entry name" value="Trypsin-like serine proteases"/>
    <property type="match status" value="1"/>
</dbReference>
<protein>
    <recommendedName>
        <fullName evidence="11">CLIP domain-containing serine protease</fullName>
        <ecNumber evidence="11">3.4.21.-</ecNumber>
    </recommendedName>
</protein>
<dbReference type="GO" id="GO:0006508">
    <property type="term" value="P:proteolysis"/>
    <property type="evidence" value="ECO:0007669"/>
    <property type="project" value="UniProtKB-KW"/>
</dbReference>
<dbReference type="PROSITE" id="PS51888">
    <property type="entry name" value="CLIP"/>
    <property type="match status" value="1"/>
</dbReference>
<evidence type="ECO:0000256" key="5">
    <source>
        <dbReference type="ARBA" id="ARBA00022801"/>
    </source>
</evidence>
<keyword evidence="5 11" id="KW-0378">Hydrolase</keyword>
<dbReference type="GO" id="GO:0005576">
    <property type="term" value="C:extracellular region"/>
    <property type="evidence" value="ECO:0007669"/>
    <property type="project" value="UniProtKB-SubCell"/>
</dbReference>
<dbReference type="CDD" id="cd00190">
    <property type="entry name" value="Tryp_SPc"/>
    <property type="match status" value="1"/>
</dbReference>
<dbReference type="Proteomes" id="UP001151699">
    <property type="component" value="Chromosome B"/>
</dbReference>
<gene>
    <name evidence="15" type="primary">Sp7</name>
    <name evidence="15" type="ORF">Bhyg_05873</name>
</gene>
<dbReference type="SMART" id="SM00020">
    <property type="entry name" value="Tryp_SPc"/>
    <property type="match status" value="1"/>
</dbReference>
<keyword evidence="6 11" id="KW-0720">Serine protease</keyword>
<evidence type="ECO:0000259" key="13">
    <source>
        <dbReference type="PROSITE" id="PS50240"/>
    </source>
</evidence>
<dbReference type="EMBL" id="WJQU01000002">
    <property type="protein sequence ID" value="KAJ6640940.1"/>
    <property type="molecule type" value="Genomic_DNA"/>
</dbReference>
<dbReference type="InterPro" id="IPR001254">
    <property type="entry name" value="Trypsin_dom"/>
</dbReference>
<accession>A0A9Q0MZQ6</accession>
<evidence type="ECO:0000256" key="9">
    <source>
        <dbReference type="ARBA" id="ARBA00023180"/>
    </source>
</evidence>
<keyword evidence="8" id="KW-1015">Disulfide bond</keyword>
<feature type="compositionally biased region" description="Low complexity" evidence="12">
    <location>
        <begin position="86"/>
        <end position="99"/>
    </location>
</feature>
<proteinExistence type="inferred from homology"/>
<dbReference type="InterPro" id="IPR051487">
    <property type="entry name" value="Ser/Thr_Proteases_Immune/Dev"/>
</dbReference>
<keyword evidence="2 11" id="KW-0964">Secreted</keyword>
<dbReference type="EC" id="3.4.21.-" evidence="11"/>
<dbReference type="PRINTS" id="PR00722">
    <property type="entry name" value="CHYMOTRYPSIN"/>
</dbReference>
<dbReference type="Gene3D" id="2.40.10.10">
    <property type="entry name" value="Trypsin-like serine proteases"/>
    <property type="match status" value="2"/>
</dbReference>
<keyword evidence="16" id="KW-1185">Reference proteome</keyword>
<keyword evidence="3 11" id="KW-0645">Protease</keyword>
<evidence type="ECO:0000256" key="2">
    <source>
        <dbReference type="ARBA" id="ARBA00022525"/>
    </source>
</evidence>
<dbReference type="InterPro" id="IPR022700">
    <property type="entry name" value="CLIP"/>
</dbReference>
<comment type="subcellular location">
    <subcellularLocation>
        <location evidence="1 11">Secreted</location>
    </subcellularLocation>
</comment>
<dbReference type="Gene3D" id="3.30.1640.30">
    <property type="match status" value="1"/>
</dbReference>
<dbReference type="AlphaFoldDB" id="A0A9Q0MZQ6"/>
<dbReference type="Pfam" id="PF12032">
    <property type="entry name" value="CLIP"/>
    <property type="match status" value="1"/>
</dbReference>
<comment type="domain">
    <text evidence="11">The clip domain consists of 35-55 residues which are 'knitted' together usually by 3 conserved disulfide bonds forming a clip-like compact structure.</text>
</comment>
<evidence type="ECO:0000313" key="15">
    <source>
        <dbReference type="EMBL" id="KAJ6640940.1"/>
    </source>
</evidence>
<organism evidence="15 16">
    <name type="scientific">Pseudolycoriella hygida</name>
    <dbReference type="NCBI Taxonomy" id="35572"/>
    <lineage>
        <taxon>Eukaryota</taxon>
        <taxon>Metazoa</taxon>
        <taxon>Ecdysozoa</taxon>
        <taxon>Arthropoda</taxon>
        <taxon>Hexapoda</taxon>
        <taxon>Insecta</taxon>
        <taxon>Pterygota</taxon>
        <taxon>Neoptera</taxon>
        <taxon>Endopterygota</taxon>
        <taxon>Diptera</taxon>
        <taxon>Nematocera</taxon>
        <taxon>Sciaroidea</taxon>
        <taxon>Sciaridae</taxon>
        <taxon>Pseudolycoriella</taxon>
    </lineage>
</organism>
<feature type="domain" description="Peptidase S1" evidence="13">
    <location>
        <begin position="120"/>
        <end position="376"/>
    </location>
</feature>
<evidence type="ECO:0000313" key="16">
    <source>
        <dbReference type="Proteomes" id="UP001151699"/>
    </source>
</evidence>
<feature type="chain" id="PRO_5040537798" description="CLIP domain-containing serine protease" evidence="11">
    <location>
        <begin position="24"/>
        <end position="377"/>
    </location>
</feature>
<dbReference type="OrthoDB" id="9028152at2759"/>
<feature type="domain" description="Clip" evidence="14">
    <location>
        <begin position="21"/>
        <end position="76"/>
    </location>
</feature>
<evidence type="ECO:0000256" key="4">
    <source>
        <dbReference type="ARBA" id="ARBA00022729"/>
    </source>
</evidence>
<dbReference type="GO" id="GO:0004252">
    <property type="term" value="F:serine-type endopeptidase activity"/>
    <property type="evidence" value="ECO:0007669"/>
    <property type="project" value="UniProtKB-UniRule"/>
</dbReference>
<evidence type="ECO:0000256" key="7">
    <source>
        <dbReference type="ARBA" id="ARBA00023145"/>
    </source>
</evidence>
<keyword evidence="4 11" id="KW-0732">Signal</keyword>
<evidence type="ECO:0000256" key="1">
    <source>
        <dbReference type="ARBA" id="ARBA00004613"/>
    </source>
</evidence>
<evidence type="ECO:0000256" key="11">
    <source>
        <dbReference type="RuleBase" id="RU366078"/>
    </source>
</evidence>
<evidence type="ECO:0000256" key="3">
    <source>
        <dbReference type="ARBA" id="ARBA00022670"/>
    </source>
</evidence>
<reference evidence="15" key="1">
    <citation type="submission" date="2022-07" db="EMBL/GenBank/DDBJ databases">
        <authorList>
            <person name="Trinca V."/>
            <person name="Uliana J.V.C."/>
            <person name="Torres T.T."/>
            <person name="Ward R.J."/>
            <person name="Monesi N."/>
        </authorList>
    </citation>
    <scope>NUCLEOTIDE SEQUENCE</scope>
    <source>
        <strain evidence="15">HSMRA1968</strain>
        <tissue evidence="15">Whole embryos</tissue>
    </source>
</reference>
<evidence type="ECO:0000256" key="12">
    <source>
        <dbReference type="SAM" id="MobiDB-lite"/>
    </source>
</evidence>
<dbReference type="FunFam" id="2.40.10.10:FF:000146">
    <property type="entry name" value="Serine protease 53"/>
    <property type="match status" value="1"/>
</dbReference>
<keyword evidence="7" id="KW-0865">Zymogen</keyword>
<evidence type="ECO:0000256" key="10">
    <source>
        <dbReference type="ARBA" id="ARBA00024195"/>
    </source>
</evidence>
<dbReference type="PROSITE" id="PS50240">
    <property type="entry name" value="TRYPSIN_DOM"/>
    <property type="match status" value="1"/>
</dbReference>
<evidence type="ECO:0000256" key="8">
    <source>
        <dbReference type="ARBA" id="ARBA00023157"/>
    </source>
</evidence>
<name>A0A9Q0MZQ6_9DIPT</name>
<dbReference type="PROSITE" id="PS00134">
    <property type="entry name" value="TRYPSIN_HIS"/>
    <property type="match status" value="1"/>
</dbReference>
<evidence type="ECO:0000259" key="14">
    <source>
        <dbReference type="PROSITE" id="PS51888"/>
    </source>
</evidence>
<dbReference type="Pfam" id="PF00089">
    <property type="entry name" value="Trypsin"/>
    <property type="match status" value="1"/>
</dbReference>
<dbReference type="InterPro" id="IPR001314">
    <property type="entry name" value="Peptidase_S1A"/>
</dbReference>
<evidence type="ECO:0000256" key="6">
    <source>
        <dbReference type="ARBA" id="ARBA00022825"/>
    </source>
</evidence>
<dbReference type="InterPro" id="IPR018114">
    <property type="entry name" value="TRYPSIN_HIS"/>
</dbReference>